<evidence type="ECO:0000313" key="2">
    <source>
        <dbReference type="Proteomes" id="UP000505355"/>
    </source>
</evidence>
<evidence type="ECO:0000313" key="1">
    <source>
        <dbReference type="EMBL" id="QKJ29989.1"/>
    </source>
</evidence>
<name>A0A7D4QSF6_9SPHI</name>
<dbReference type="EMBL" id="CP054139">
    <property type="protein sequence ID" value="QKJ29989.1"/>
    <property type="molecule type" value="Genomic_DNA"/>
</dbReference>
<sequence>MKAPIDVTLTGSDGPIEGLARVIGHDGYKSAYEFLSTDETLHLIIAQDATGGWHRVGGSDPYFSGWVNELAEQVSGVDR</sequence>
<accession>A0A7D4QSF6</accession>
<reference evidence="1 2" key="1">
    <citation type="submission" date="2020-05" db="EMBL/GenBank/DDBJ databases">
        <title>Mucilaginibacter mali sp. nov.</title>
        <authorList>
            <person name="Kim H.S."/>
            <person name="Lee K.C."/>
            <person name="Suh M.K."/>
            <person name="Kim J.-S."/>
            <person name="Han K.-I."/>
            <person name="Eom M.K."/>
            <person name="Shin Y.K."/>
            <person name="Lee J.-S."/>
        </authorList>
    </citation>
    <scope>NUCLEOTIDE SEQUENCE [LARGE SCALE GENOMIC DNA]</scope>
    <source>
        <strain evidence="1 2">G2-14</strain>
    </source>
</reference>
<organism evidence="1 2">
    <name type="scientific">Mucilaginibacter mali</name>
    <dbReference type="NCBI Taxonomy" id="2740462"/>
    <lineage>
        <taxon>Bacteria</taxon>
        <taxon>Pseudomonadati</taxon>
        <taxon>Bacteroidota</taxon>
        <taxon>Sphingobacteriia</taxon>
        <taxon>Sphingobacteriales</taxon>
        <taxon>Sphingobacteriaceae</taxon>
        <taxon>Mucilaginibacter</taxon>
    </lineage>
</organism>
<dbReference type="RefSeq" id="WP_173414679.1">
    <property type="nucleotide sequence ID" value="NZ_CP054139.1"/>
</dbReference>
<dbReference type="Proteomes" id="UP000505355">
    <property type="component" value="Chromosome"/>
</dbReference>
<gene>
    <name evidence="1" type="ORF">HQ865_09545</name>
</gene>
<dbReference type="KEGG" id="mmab:HQ865_09545"/>
<keyword evidence="2" id="KW-1185">Reference proteome</keyword>
<protein>
    <submittedName>
        <fullName evidence="1">Uncharacterized protein</fullName>
    </submittedName>
</protein>
<dbReference type="AlphaFoldDB" id="A0A7D4QSF6"/>
<proteinExistence type="predicted"/>